<gene>
    <name evidence="3" type="ORF">M132T_10410</name>
</gene>
<sequence length="371" mass="42457">MSIKKNKRILILSNHHSYTYNFRKEIIQRLLKEGYEVHIALPYGEKVDLLIEMGCIYTESPLDRRGMNPITDFKLIKSYYKLMKRIQPNIVLSYTIKPNIYGGLICSVLNIPFIANVTGLGTAVGSGGILQKILVKFYKKAFQKAECIFFQNESNKDFFTNNGISMKKFNVIPGSGVNIDEFSYQDYFKDDSTVKFLFIGRIMKDKGIEELIEAAQKIKKLYKNVQFDALGFCEDEYKDRVKVLQEKKIINFHGAKDNVREYIKNSHAIIHPTYHEGMSNVMLEAAAIGRPVLASNIPGCKEIFVEGISGFGFEPRNSESLTQAIGKFIELPNEKKVAMGRAGRRKIEKEFDRTIVVDAYLKEINRILEEI</sequence>
<dbReference type="GeneID" id="96911894"/>
<evidence type="ECO:0000313" key="4">
    <source>
        <dbReference type="Proteomes" id="UP000887127"/>
    </source>
</evidence>
<dbReference type="InterPro" id="IPR001296">
    <property type="entry name" value="Glyco_trans_1"/>
</dbReference>
<dbReference type="SUPFAM" id="SSF53756">
    <property type="entry name" value="UDP-Glycosyltransferase/glycogen phosphorylase"/>
    <property type="match status" value="1"/>
</dbReference>
<feature type="domain" description="Glycosyl transferase family 1" evidence="1">
    <location>
        <begin position="186"/>
        <end position="345"/>
    </location>
</feature>
<dbReference type="Pfam" id="PF00534">
    <property type="entry name" value="Glycos_transf_1"/>
    <property type="match status" value="1"/>
</dbReference>
<dbReference type="InterPro" id="IPR028098">
    <property type="entry name" value="Glyco_trans_4-like_N"/>
</dbReference>
<evidence type="ECO:0000313" key="3">
    <source>
        <dbReference type="EMBL" id="GEQ35533.1"/>
    </source>
</evidence>
<reference evidence="3" key="1">
    <citation type="submission" date="2019-08" db="EMBL/GenBank/DDBJ databases">
        <title>Marinilactibacillus psychrotolerans M13-2T whole genome sequencing project.</title>
        <authorList>
            <person name="Ishikawa M."/>
            <person name="Suzuki T."/>
            <person name="Matsutani M."/>
        </authorList>
    </citation>
    <scope>NUCLEOTIDE SEQUENCE</scope>
    <source>
        <strain evidence="3">M13-2T</strain>
    </source>
</reference>
<proteinExistence type="predicted"/>
<organism evidence="3 4">
    <name type="scientific">Marinilactibacillus psychrotolerans</name>
    <dbReference type="NCBI Taxonomy" id="191770"/>
    <lineage>
        <taxon>Bacteria</taxon>
        <taxon>Bacillati</taxon>
        <taxon>Bacillota</taxon>
        <taxon>Bacilli</taxon>
        <taxon>Lactobacillales</taxon>
        <taxon>Carnobacteriaceae</taxon>
        <taxon>Marinilactibacillus</taxon>
    </lineage>
</organism>
<protein>
    <submittedName>
        <fullName evidence="3">Glycosyltransferase</fullName>
    </submittedName>
</protein>
<comment type="caution">
    <text evidence="3">The sequence shown here is derived from an EMBL/GenBank/DDBJ whole genome shotgun (WGS) entry which is preliminary data.</text>
</comment>
<dbReference type="PANTHER" id="PTHR12526:SF638">
    <property type="entry name" value="SPORE COAT PROTEIN SA"/>
    <property type="match status" value="1"/>
</dbReference>
<dbReference type="GO" id="GO:0016757">
    <property type="term" value="F:glycosyltransferase activity"/>
    <property type="evidence" value="ECO:0007669"/>
    <property type="project" value="InterPro"/>
</dbReference>
<dbReference type="PANTHER" id="PTHR12526">
    <property type="entry name" value="GLYCOSYLTRANSFERASE"/>
    <property type="match status" value="1"/>
</dbReference>
<dbReference type="RefSeq" id="WP_091762668.1">
    <property type="nucleotide sequence ID" value="NZ_BJVX01000015.1"/>
</dbReference>
<accession>A0AAV3WTX3</accession>
<name>A0AAV3WTX3_9LACT</name>
<dbReference type="AlphaFoldDB" id="A0AAV3WTX3"/>
<dbReference type="CDD" id="cd03808">
    <property type="entry name" value="GT4_CapM-like"/>
    <property type="match status" value="1"/>
</dbReference>
<dbReference type="Gene3D" id="3.40.50.2000">
    <property type="entry name" value="Glycogen Phosphorylase B"/>
    <property type="match status" value="2"/>
</dbReference>
<dbReference type="EMBL" id="BKBI01000006">
    <property type="protein sequence ID" value="GEQ35533.1"/>
    <property type="molecule type" value="Genomic_DNA"/>
</dbReference>
<evidence type="ECO:0000259" key="1">
    <source>
        <dbReference type="Pfam" id="PF00534"/>
    </source>
</evidence>
<dbReference type="Proteomes" id="UP000887127">
    <property type="component" value="Unassembled WGS sequence"/>
</dbReference>
<evidence type="ECO:0000259" key="2">
    <source>
        <dbReference type="Pfam" id="PF13477"/>
    </source>
</evidence>
<feature type="domain" description="Glycosyltransferase subfamily 4-like N-terminal" evidence="2">
    <location>
        <begin position="8"/>
        <end position="152"/>
    </location>
</feature>
<dbReference type="Pfam" id="PF13477">
    <property type="entry name" value="Glyco_trans_4_2"/>
    <property type="match status" value="1"/>
</dbReference>